<dbReference type="OrthoDB" id="7057004at2"/>
<comment type="caution">
    <text evidence="2">The sequence shown here is derived from an EMBL/GenBank/DDBJ whole genome shotgun (WGS) entry which is preliminary data.</text>
</comment>
<dbReference type="RefSeq" id="WP_128913270.1">
    <property type="nucleotide sequence ID" value="NZ_RDSM01000002.1"/>
</dbReference>
<dbReference type="Pfam" id="PF06912">
    <property type="entry name" value="DUF1275"/>
    <property type="match status" value="1"/>
</dbReference>
<keyword evidence="1" id="KW-1133">Transmembrane helix</keyword>
<reference evidence="2 3" key="1">
    <citation type="submission" date="2018-11" db="EMBL/GenBank/DDBJ databases">
        <authorList>
            <person name="Mardanov A.V."/>
            <person name="Ravin N.V."/>
            <person name="Dedysh S.N."/>
        </authorList>
    </citation>
    <scope>NUCLEOTIDE SEQUENCE [LARGE SCALE GENOMIC DNA]</scope>
    <source>
        <strain evidence="2 3">AF10</strain>
    </source>
</reference>
<gene>
    <name evidence="2" type="ORF">GRAN_2511</name>
</gene>
<dbReference type="PANTHER" id="PTHR37314:SF4">
    <property type="entry name" value="UPF0700 TRANSMEMBRANE PROTEIN YOAK"/>
    <property type="match status" value="1"/>
</dbReference>
<dbReference type="AlphaFoldDB" id="A0A4V1L5G2"/>
<evidence type="ECO:0000256" key="1">
    <source>
        <dbReference type="SAM" id="Phobius"/>
    </source>
</evidence>
<dbReference type="Proteomes" id="UP000289437">
    <property type="component" value="Unassembled WGS sequence"/>
</dbReference>
<sequence>MAEPETPLDTILGACLLASTGGMLDVIVYLNHGHVFACAMTGNVVLMGIAALQHDWLQVARHVSLLAAFSLGVFASMFLRSRHAIITSLTLEILALILAGALPADFSPVFFAAYIALFASLQSATFRHVNHSSYNSTFLTGNLRTAIEGAYLQIFPAAKGPTEVLTPAEKGRAQAHELGFVCLAFFLGALFGAWCAPRFANRSFWAVLPALVAALILTIRNQREASQQAA</sequence>
<dbReference type="EMBL" id="RDSM01000002">
    <property type="protein sequence ID" value="RXH55654.1"/>
    <property type="molecule type" value="Genomic_DNA"/>
</dbReference>
<evidence type="ECO:0000313" key="3">
    <source>
        <dbReference type="Proteomes" id="UP000289437"/>
    </source>
</evidence>
<proteinExistence type="predicted"/>
<dbReference type="InterPro" id="IPR010699">
    <property type="entry name" value="DUF1275"/>
</dbReference>
<keyword evidence="3" id="KW-1185">Reference proteome</keyword>
<organism evidence="2 3">
    <name type="scientific">Granulicella sibirica</name>
    <dbReference type="NCBI Taxonomy" id="2479048"/>
    <lineage>
        <taxon>Bacteria</taxon>
        <taxon>Pseudomonadati</taxon>
        <taxon>Acidobacteriota</taxon>
        <taxon>Terriglobia</taxon>
        <taxon>Terriglobales</taxon>
        <taxon>Acidobacteriaceae</taxon>
        <taxon>Granulicella</taxon>
    </lineage>
</organism>
<feature type="transmembrane region" description="Helical" evidence="1">
    <location>
        <begin position="178"/>
        <end position="196"/>
    </location>
</feature>
<evidence type="ECO:0008006" key="4">
    <source>
        <dbReference type="Google" id="ProtNLM"/>
    </source>
</evidence>
<feature type="transmembrane region" description="Helical" evidence="1">
    <location>
        <begin position="202"/>
        <end position="219"/>
    </location>
</feature>
<keyword evidence="1" id="KW-0472">Membrane</keyword>
<name>A0A4V1L5G2_9BACT</name>
<feature type="transmembrane region" description="Helical" evidence="1">
    <location>
        <begin position="59"/>
        <end position="79"/>
    </location>
</feature>
<reference evidence="3" key="2">
    <citation type="submission" date="2019-02" db="EMBL/GenBank/DDBJ databases">
        <title>Granulicella sibirica sp. nov., a psychrotolerant acidobacterium isolated from an organic soil layer in forested tundra, West Siberia.</title>
        <authorList>
            <person name="Oshkin I.Y."/>
            <person name="Kulichevskaya I.S."/>
            <person name="Rijpstra W.I.C."/>
            <person name="Sinninghe Damste J.S."/>
            <person name="Rakitin A.L."/>
            <person name="Ravin N.V."/>
            <person name="Dedysh S.N."/>
        </authorList>
    </citation>
    <scope>NUCLEOTIDE SEQUENCE [LARGE SCALE GENOMIC DNA]</scope>
    <source>
        <strain evidence="3">AF10</strain>
    </source>
</reference>
<keyword evidence="1" id="KW-0812">Transmembrane</keyword>
<feature type="transmembrane region" description="Helical" evidence="1">
    <location>
        <begin position="35"/>
        <end position="53"/>
    </location>
</feature>
<dbReference type="PANTHER" id="PTHR37314">
    <property type="entry name" value="SLR0142 PROTEIN"/>
    <property type="match status" value="1"/>
</dbReference>
<evidence type="ECO:0000313" key="2">
    <source>
        <dbReference type="EMBL" id="RXH55654.1"/>
    </source>
</evidence>
<accession>A0A4V1L5G2</accession>
<protein>
    <recommendedName>
        <fullName evidence="4">Transmembrane protein</fullName>
    </recommendedName>
</protein>